<dbReference type="GO" id="GO:0005769">
    <property type="term" value="C:early endosome"/>
    <property type="evidence" value="ECO:0007669"/>
    <property type="project" value="UniProtKB-ARBA"/>
</dbReference>
<feature type="region of interest" description="Disordered" evidence="18">
    <location>
        <begin position="584"/>
        <end position="606"/>
    </location>
</feature>
<comment type="similarity">
    <text evidence="8">Belongs to the protein kinase superfamily. STE Ser/Thr protein kinase family. MAP kinase kinase subfamily.</text>
</comment>
<keyword evidence="3" id="KW-0808">Transferase</keyword>
<feature type="region of interest" description="Disordered" evidence="18">
    <location>
        <begin position="60"/>
        <end position="97"/>
    </location>
</feature>
<dbReference type="PROSITE" id="PS00107">
    <property type="entry name" value="PROTEIN_KINASE_ATP"/>
    <property type="match status" value="1"/>
</dbReference>
<dbReference type="GO" id="GO:0005829">
    <property type="term" value="C:cytosol"/>
    <property type="evidence" value="ECO:0007669"/>
    <property type="project" value="UniProtKB-ARBA"/>
</dbReference>
<keyword evidence="1" id="KW-0723">Serine/threonine-protein kinase</keyword>
<dbReference type="InterPro" id="IPR011009">
    <property type="entry name" value="Kinase-like_dom_sf"/>
</dbReference>
<name>H0YRW2_TAEGU</name>
<dbReference type="CDD" id="cd06615">
    <property type="entry name" value="PKc_MEK"/>
    <property type="match status" value="1"/>
</dbReference>
<dbReference type="PANTHER" id="PTHR47448">
    <property type="entry name" value="DUAL SPECIFICITY MITOGEN-ACTIVATED PROTEIN KINASE KINASE DSOR1-LIKE PROTEIN"/>
    <property type="match status" value="1"/>
</dbReference>
<evidence type="ECO:0000256" key="7">
    <source>
        <dbReference type="ARBA" id="ARBA00023137"/>
    </source>
</evidence>
<protein>
    <recommendedName>
        <fullName evidence="10">Dual specificity mitogen-activated protein kinase kinase 2</fullName>
        <ecNumber evidence="9">2.7.12.2</ecNumber>
    </recommendedName>
    <alternativeName>
        <fullName evidence="12">ERK activator kinase 2</fullName>
    </alternativeName>
    <alternativeName>
        <fullName evidence="11">MAPK/ERK kinase 2</fullName>
    </alternativeName>
</protein>
<keyword evidence="2" id="KW-0597">Phosphoprotein</keyword>
<comment type="catalytic activity">
    <reaction evidence="13">
        <text>L-seryl-[protein] + ATP = O-phospho-L-seryl-[protein] + ADP + H(+)</text>
        <dbReference type="Rhea" id="RHEA:17989"/>
        <dbReference type="Rhea" id="RHEA-COMP:9863"/>
        <dbReference type="Rhea" id="RHEA-COMP:11604"/>
        <dbReference type="ChEBI" id="CHEBI:15378"/>
        <dbReference type="ChEBI" id="CHEBI:29999"/>
        <dbReference type="ChEBI" id="CHEBI:30616"/>
        <dbReference type="ChEBI" id="CHEBI:83421"/>
        <dbReference type="ChEBI" id="CHEBI:456216"/>
        <dbReference type="EC" id="2.7.12.2"/>
    </reaction>
</comment>
<gene>
    <name evidence="20" type="primary">MAP2K2</name>
</gene>
<dbReference type="GO" id="GO:0004713">
    <property type="term" value="F:protein tyrosine kinase activity"/>
    <property type="evidence" value="ECO:0007669"/>
    <property type="project" value="UniProtKB-KW"/>
</dbReference>
<feature type="compositionally biased region" description="Pro residues" evidence="18">
    <location>
        <begin position="255"/>
        <end position="271"/>
    </location>
</feature>
<keyword evidence="5" id="KW-0418">Kinase</keyword>
<evidence type="ECO:0000256" key="13">
    <source>
        <dbReference type="ARBA" id="ARBA00049014"/>
    </source>
</evidence>
<dbReference type="Proteomes" id="UP000007754">
    <property type="component" value="Chromosome 28"/>
</dbReference>
<evidence type="ECO:0000256" key="10">
    <source>
        <dbReference type="ARBA" id="ARBA00040617"/>
    </source>
</evidence>
<feature type="compositionally biased region" description="Pro residues" evidence="18">
    <location>
        <begin position="164"/>
        <end position="177"/>
    </location>
</feature>
<evidence type="ECO:0000256" key="14">
    <source>
        <dbReference type="ARBA" id="ARBA00049299"/>
    </source>
</evidence>
<evidence type="ECO:0000256" key="4">
    <source>
        <dbReference type="ARBA" id="ARBA00022741"/>
    </source>
</evidence>
<evidence type="ECO:0000259" key="19">
    <source>
        <dbReference type="PROSITE" id="PS50011"/>
    </source>
</evidence>
<dbReference type="FunFam" id="3.30.200.20:FF:000100">
    <property type="entry name" value="Dual specificity mitogen-activated protein kinase kinase 1"/>
    <property type="match status" value="1"/>
</dbReference>
<evidence type="ECO:0000256" key="8">
    <source>
        <dbReference type="ARBA" id="ARBA00038035"/>
    </source>
</evidence>
<dbReference type="GO" id="GO:0090170">
    <property type="term" value="P:regulation of Golgi inheritance"/>
    <property type="evidence" value="ECO:0007669"/>
    <property type="project" value="UniProtKB-ARBA"/>
</dbReference>
<reference evidence="20 21" key="1">
    <citation type="journal article" date="2010" name="Nature">
        <title>The genome of a songbird.</title>
        <authorList>
            <person name="Warren W.C."/>
            <person name="Clayton D.F."/>
            <person name="Ellegren H."/>
            <person name="Arnold A.P."/>
            <person name="Hillier L.W."/>
            <person name="Kunstner A."/>
            <person name="Searle S."/>
            <person name="White S."/>
            <person name="Vilella A.J."/>
            <person name="Fairley S."/>
            <person name="Heger A."/>
            <person name="Kong L."/>
            <person name="Ponting C.P."/>
            <person name="Jarvis E.D."/>
            <person name="Mello C.V."/>
            <person name="Minx P."/>
            <person name="Lovell P."/>
            <person name="Velho T.A."/>
            <person name="Ferris M."/>
            <person name="Balakrishnan C.N."/>
            <person name="Sinha S."/>
            <person name="Blatti C."/>
            <person name="London S.E."/>
            <person name="Li Y."/>
            <person name="Lin Y.C."/>
            <person name="George J."/>
            <person name="Sweedler J."/>
            <person name="Southey B."/>
            <person name="Gunaratne P."/>
            <person name="Watson M."/>
            <person name="Nam K."/>
            <person name="Backstrom N."/>
            <person name="Smeds L."/>
            <person name="Nabholz B."/>
            <person name="Itoh Y."/>
            <person name="Whitney O."/>
            <person name="Pfenning A.R."/>
            <person name="Howard J."/>
            <person name="Volker M."/>
            <person name="Skinner B.M."/>
            <person name="Griffin D.K."/>
            <person name="Ye L."/>
            <person name="McLaren W.M."/>
            <person name="Flicek P."/>
            <person name="Quesada V."/>
            <person name="Velasco G."/>
            <person name="Lopez-Otin C."/>
            <person name="Puente X.S."/>
            <person name="Olender T."/>
            <person name="Lancet D."/>
            <person name="Smit A.F."/>
            <person name="Hubley R."/>
            <person name="Konkel M.K."/>
            <person name="Walker J.A."/>
            <person name="Batzer M.A."/>
            <person name="Gu W."/>
            <person name="Pollock D.D."/>
            <person name="Chen L."/>
            <person name="Cheng Z."/>
            <person name="Eichler E.E."/>
            <person name="Stapley J."/>
            <person name="Slate J."/>
            <person name="Ekblom R."/>
            <person name="Birkhead T."/>
            <person name="Burke T."/>
            <person name="Burt D."/>
            <person name="Scharff C."/>
            <person name="Adam I."/>
            <person name="Richard H."/>
            <person name="Sultan M."/>
            <person name="Soldatov A."/>
            <person name="Lehrach H."/>
            <person name="Edwards S.V."/>
            <person name="Yang S.P."/>
            <person name="Li X."/>
            <person name="Graves T."/>
            <person name="Fulton L."/>
            <person name="Nelson J."/>
            <person name="Chinwalla A."/>
            <person name="Hou S."/>
            <person name="Mardis E.R."/>
            <person name="Wilson R.K."/>
        </authorList>
    </citation>
    <scope>NUCLEOTIDE SEQUENCE [LARGE SCALE GENOMIC DNA]</scope>
</reference>
<reference evidence="20" key="3">
    <citation type="submission" date="2025-09" db="UniProtKB">
        <authorList>
            <consortium name="Ensembl"/>
        </authorList>
    </citation>
    <scope>IDENTIFICATION</scope>
</reference>
<feature type="compositionally biased region" description="Pro residues" evidence="18">
    <location>
        <begin position="184"/>
        <end position="201"/>
    </location>
</feature>
<evidence type="ECO:0000256" key="17">
    <source>
        <dbReference type="SAM" id="Coils"/>
    </source>
</evidence>
<evidence type="ECO:0000256" key="1">
    <source>
        <dbReference type="ARBA" id="ARBA00022527"/>
    </source>
</evidence>
<comment type="catalytic activity">
    <reaction evidence="14">
        <text>L-threonyl-[protein] + ATP = O-phospho-L-threonyl-[protein] + ADP + H(+)</text>
        <dbReference type="Rhea" id="RHEA:46608"/>
        <dbReference type="Rhea" id="RHEA-COMP:11060"/>
        <dbReference type="Rhea" id="RHEA-COMP:11605"/>
        <dbReference type="ChEBI" id="CHEBI:15378"/>
        <dbReference type="ChEBI" id="CHEBI:30013"/>
        <dbReference type="ChEBI" id="CHEBI:30616"/>
        <dbReference type="ChEBI" id="CHEBI:61977"/>
        <dbReference type="ChEBI" id="CHEBI:456216"/>
        <dbReference type="EC" id="2.7.12.2"/>
    </reaction>
</comment>
<dbReference type="GO" id="GO:0005770">
    <property type="term" value="C:late endosome"/>
    <property type="evidence" value="ECO:0007669"/>
    <property type="project" value="UniProtKB-ARBA"/>
</dbReference>
<dbReference type="AlphaFoldDB" id="H0YRW2"/>
<dbReference type="GO" id="GO:0005925">
    <property type="term" value="C:focal adhesion"/>
    <property type="evidence" value="ECO:0007669"/>
    <property type="project" value="UniProtKB-ARBA"/>
</dbReference>
<accession>H0YRW2</accession>
<dbReference type="OMA" id="PRSHETT"/>
<sequence>MAPSTRPGPGKGRRRCRRPRLLAAPHEEPRGSRRLAPGMDGVSRAGGVEGLLSTAGSLISDDLINVRPAQPEPTGAHRSPPGGNLRHAAPLREISRDFAKPRVFFRALKPRPLCPYGAPPSRSSRSRPTEPTELRSRPTEPPVPPHGAHRAPGPAPRSPRSRPTEPPVPPHRAPVPPHGAHRAPVPPHRAPVPPHRAPVPPHGAHRAPGPAPQSPGSRPTELRVPPHRAPGPAPRSSRSRLHGPDRGPALRPRPGSGPRPGTGPGPAPGSVPPRSARAGPAPARPRAGRAPAPQARPGPAMPAKRKPVLPALNIAPSAAEGPSPDGSAEANLVDLQKKLEELELDEQQKKRLEAFLTQKAKVGELKDDDFERISELGAGNGGVVTKVQHKPSGLIMARKLIHLEIKPAIRNQIIRELQVLHECNSPYIVGFYGAFYSDGEISICMEHMDGGSLDQVLKEAKRIPEEILGKVSIAVLRGLAYLREKHQIMHRDVKPSNILVNSRGEIKLCDFGVSGQLIDSMANSFVGTRSYMSPERLQGTHYSVQSDIWSMGLSLVELSIGRYPIPPPDSKELEAIFGRPVVDGAEGESPSISPRARPPGRPVSGHGMDTRPAMAIFELLDYIVNEPPPKLPSGVFTQDFQEFVNKCLIKNPAERADLKMLMSHTFIKRSEVEEVDFAGWLCRTLRLNQPSTPTRAAV</sequence>
<dbReference type="GO" id="GO:0032872">
    <property type="term" value="P:regulation of stress-activated MAPK cascade"/>
    <property type="evidence" value="ECO:0007669"/>
    <property type="project" value="UniProtKB-ARBA"/>
</dbReference>
<dbReference type="GO" id="GO:0004674">
    <property type="term" value="F:protein serine/threonine kinase activity"/>
    <property type="evidence" value="ECO:0007669"/>
    <property type="project" value="UniProtKB-KW"/>
</dbReference>
<dbReference type="InterPro" id="IPR000719">
    <property type="entry name" value="Prot_kinase_dom"/>
</dbReference>
<evidence type="ECO:0000313" key="21">
    <source>
        <dbReference type="Proteomes" id="UP000007754"/>
    </source>
</evidence>
<evidence type="ECO:0000256" key="12">
    <source>
        <dbReference type="ARBA" id="ARBA00042349"/>
    </source>
</evidence>
<proteinExistence type="inferred from homology"/>
<dbReference type="GO" id="GO:2000641">
    <property type="term" value="P:regulation of early endosome to late endosome transport"/>
    <property type="evidence" value="ECO:0007669"/>
    <property type="project" value="UniProtKB-ARBA"/>
</dbReference>
<dbReference type="HOGENOM" id="CLU_000288_63_23_1"/>
<dbReference type="EC" id="2.7.12.2" evidence="9"/>
<dbReference type="STRING" id="59729.ENSTGUP00000001021"/>
<dbReference type="PROSITE" id="PS50011">
    <property type="entry name" value="PROTEIN_KINASE_DOM"/>
    <property type="match status" value="1"/>
</dbReference>
<comment type="catalytic activity">
    <reaction evidence="15">
        <text>L-tyrosyl-[protein] + ATP = O-phospho-L-tyrosyl-[protein] + ADP + H(+)</text>
        <dbReference type="Rhea" id="RHEA:10596"/>
        <dbReference type="Rhea" id="RHEA-COMP:10136"/>
        <dbReference type="Rhea" id="RHEA-COMP:20101"/>
        <dbReference type="ChEBI" id="CHEBI:15378"/>
        <dbReference type="ChEBI" id="CHEBI:30616"/>
        <dbReference type="ChEBI" id="CHEBI:46858"/>
        <dbReference type="ChEBI" id="CHEBI:61978"/>
        <dbReference type="ChEBI" id="CHEBI:456216"/>
        <dbReference type="EC" id="2.7.12.2"/>
    </reaction>
</comment>
<dbReference type="GO" id="GO:0005524">
    <property type="term" value="F:ATP binding"/>
    <property type="evidence" value="ECO:0007669"/>
    <property type="project" value="UniProtKB-UniRule"/>
</dbReference>
<feature type="compositionally biased region" description="Basic residues" evidence="18">
    <location>
        <begin position="11"/>
        <end position="20"/>
    </location>
</feature>
<evidence type="ECO:0000256" key="5">
    <source>
        <dbReference type="ARBA" id="ARBA00022777"/>
    </source>
</evidence>
<evidence type="ECO:0000256" key="2">
    <source>
        <dbReference type="ARBA" id="ARBA00022553"/>
    </source>
</evidence>
<evidence type="ECO:0000256" key="9">
    <source>
        <dbReference type="ARBA" id="ARBA00038999"/>
    </source>
</evidence>
<feature type="domain" description="Protein kinase" evidence="19">
    <location>
        <begin position="370"/>
        <end position="667"/>
    </location>
</feature>
<evidence type="ECO:0000256" key="6">
    <source>
        <dbReference type="ARBA" id="ARBA00022840"/>
    </source>
</evidence>
<dbReference type="InterPro" id="IPR050915">
    <property type="entry name" value="MAP_kinase_kinase"/>
</dbReference>
<keyword evidence="6 16" id="KW-0067">ATP-binding</keyword>
<dbReference type="Ensembl" id="ENSTGUT00000001033.2">
    <property type="protein sequence ID" value="ENSTGUP00000001021.2"/>
    <property type="gene ID" value="ENSTGUG00000000994.2"/>
</dbReference>
<reference evidence="20" key="2">
    <citation type="submission" date="2025-08" db="UniProtKB">
        <authorList>
            <consortium name="Ensembl"/>
        </authorList>
    </citation>
    <scope>IDENTIFICATION</scope>
</reference>
<keyword evidence="7" id="KW-0829">Tyrosine-protein kinase</keyword>
<keyword evidence="4 16" id="KW-0547">Nucleotide-binding</keyword>
<feature type="coiled-coil region" evidence="17">
    <location>
        <begin position="325"/>
        <end position="355"/>
    </location>
</feature>
<dbReference type="PANTHER" id="PTHR47448:SF3">
    <property type="entry name" value="MITOGEN-ACTIVATED PROTEIN KINASE KINASE 2"/>
    <property type="match status" value="1"/>
</dbReference>
<feature type="compositionally biased region" description="Basic and acidic residues" evidence="18">
    <location>
        <begin position="127"/>
        <end position="138"/>
    </location>
</feature>
<dbReference type="SMART" id="SM00220">
    <property type="entry name" value="S_TKc"/>
    <property type="match status" value="1"/>
</dbReference>
<dbReference type="GO" id="GO:0005739">
    <property type="term" value="C:mitochondrion"/>
    <property type="evidence" value="ECO:0007669"/>
    <property type="project" value="UniProtKB-ARBA"/>
</dbReference>
<dbReference type="GeneTree" id="ENSGT00940000153487"/>
<dbReference type="Gene3D" id="3.30.200.20">
    <property type="entry name" value="Phosphorylase Kinase, domain 1"/>
    <property type="match status" value="1"/>
</dbReference>
<dbReference type="GO" id="GO:0004708">
    <property type="term" value="F:MAP kinase kinase activity"/>
    <property type="evidence" value="ECO:0007669"/>
    <property type="project" value="UniProtKB-EC"/>
</dbReference>
<dbReference type="InterPro" id="IPR017441">
    <property type="entry name" value="Protein_kinase_ATP_BS"/>
</dbReference>
<evidence type="ECO:0000256" key="18">
    <source>
        <dbReference type="SAM" id="MobiDB-lite"/>
    </source>
</evidence>
<dbReference type="FunCoup" id="H0YRW2">
    <property type="interactions" value="1128"/>
</dbReference>
<dbReference type="InParanoid" id="H0YRW2"/>
<evidence type="ECO:0000256" key="16">
    <source>
        <dbReference type="PROSITE-ProRule" id="PRU10141"/>
    </source>
</evidence>
<dbReference type="FunFam" id="1.10.510.10:FF:000115">
    <property type="entry name" value="Dual specificity mitogen-activated protein kinase kinase 1"/>
    <property type="match status" value="1"/>
</dbReference>
<keyword evidence="17" id="KW-0175">Coiled coil</keyword>
<evidence type="ECO:0000313" key="20">
    <source>
        <dbReference type="Ensembl" id="ENSTGUP00000001021.2"/>
    </source>
</evidence>
<feature type="compositionally biased region" description="Low complexity" evidence="18">
    <location>
        <begin position="272"/>
        <end position="293"/>
    </location>
</feature>
<dbReference type="SUPFAM" id="SSF56112">
    <property type="entry name" value="Protein kinase-like (PK-like)"/>
    <property type="match status" value="1"/>
</dbReference>
<dbReference type="InterPro" id="IPR008271">
    <property type="entry name" value="Ser/Thr_kinase_AS"/>
</dbReference>
<organism evidence="20 21">
    <name type="scientific">Taeniopygia guttata</name>
    <name type="common">Zebra finch</name>
    <name type="synonym">Poephila guttata</name>
    <dbReference type="NCBI Taxonomy" id="59729"/>
    <lineage>
        <taxon>Eukaryota</taxon>
        <taxon>Metazoa</taxon>
        <taxon>Chordata</taxon>
        <taxon>Craniata</taxon>
        <taxon>Vertebrata</taxon>
        <taxon>Euteleostomi</taxon>
        <taxon>Archelosauria</taxon>
        <taxon>Archosauria</taxon>
        <taxon>Dinosauria</taxon>
        <taxon>Saurischia</taxon>
        <taxon>Theropoda</taxon>
        <taxon>Coelurosauria</taxon>
        <taxon>Aves</taxon>
        <taxon>Neognathae</taxon>
        <taxon>Neoaves</taxon>
        <taxon>Telluraves</taxon>
        <taxon>Australaves</taxon>
        <taxon>Passeriformes</taxon>
        <taxon>Passeroidea</taxon>
        <taxon>Estrildidae</taxon>
        <taxon>Estrildinae</taxon>
        <taxon>Taeniopygia</taxon>
    </lineage>
</organism>
<evidence type="ECO:0000256" key="3">
    <source>
        <dbReference type="ARBA" id="ARBA00022679"/>
    </source>
</evidence>
<dbReference type="Pfam" id="PF00069">
    <property type="entry name" value="Pkinase"/>
    <property type="match status" value="1"/>
</dbReference>
<keyword evidence="21" id="KW-1185">Reference proteome</keyword>
<feature type="region of interest" description="Disordered" evidence="18">
    <location>
        <begin position="1"/>
        <end position="48"/>
    </location>
</feature>
<feature type="region of interest" description="Disordered" evidence="18">
    <location>
        <begin position="109"/>
        <end position="305"/>
    </location>
</feature>
<evidence type="ECO:0000256" key="11">
    <source>
        <dbReference type="ARBA" id="ARBA00042277"/>
    </source>
</evidence>
<evidence type="ECO:0000256" key="15">
    <source>
        <dbReference type="ARBA" id="ARBA00051693"/>
    </source>
</evidence>
<feature type="binding site" evidence="16">
    <location>
        <position position="399"/>
    </location>
    <ligand>
        <name>ATP</name>
        <dbReference type="ChEBI" id="CHEBI:30616"/>
    </ligand>
</feature>
<dbReference type="PROSITE" id="PS00108">
    <property type="entry name" value="PROTEIN_KINASE_ST"/>
    <property type="match status" value="1"/>
</dbReference>
<dbReference type="Gene3D" id="1.10.510.10">
    <property type="entry name" value="Transferase(Phosphotransferase) domain 1"/>
    <property type="match status" value="1"/>
</dbReference>